<dbReference type="EMBL" id="CAJOAY010001241">
    <property type="protein sequence ID" value="CAF3815592.1"/>
    <property type="molecule type" value="Genomic_DNA"/>
</dbReference>
<evidence type="ECO:0000313" key="6">
    <source>
        <dbReference type="Proteomes" id="UP000663891"/>
    </source>
</evidence>
<sequence>MKTKIDEDLSIKNSKQRIMGSAENALILTSQQHHGYMKVGIVMHLQGPYIALQTLITAVNRLQCRHPFLRSRLQVNPEKPGTYLMEEDDTLELKIIEIPREQDDHFDFWREEWRMREKDPAVVGQGLVQFWLLQDPNDDDDEDSPREIVIVCEHGICDGMSISTVAHELLISLSDNDTNMFDGSLNWPIIMETAVRKSVSAYSRVIKFAKFLLRVLYWRATSSRRTTRMPLIAKDFPLEEMATYCHTEAFYGRLNKEDTQQLLKKCRQEGVTLTSAVSSAILCSTSASLETRKDQSTQLVMAITADTRQRCVPPVPNHDLSYQASGIMAFTVFNKEIPVTSYGMWQLAKTFGNHVKKSIKAGQSLALAMVMGEYFQRNLGAPNMTEHPTCGISNWGRLPFQEKYGNWELLEVTPILNLVRTVMPIVFVQTVNGVLTIACLGSVPIMSSRILERLCNGAMCKLHEMIEDIF</sequence>
<dbReference type="InterPro" id="IPR023213">
    <property type="entry name" value="CAT-like_dom_sf"/>
</dbReference>
<dbReference type="Proteomes" id="UP000663891">
    <property type="component" value="Unassembled WGS sequence"/>
</dbReference>
<dbReference type="PANTHER" id="PTHR28037">
    <property type="entry name" value="ALCOHOL O-ACETYLTRANSFERASE 1-RELATED"/>
    <property type="match status" value="1"/>
</dbReference>
<evidence type="ECO:0000313" key="4">
    <source>
        <dbReference type="EMBL" id="CAF1235763.1"/>
    </source>
</evidence>
<dbReference type="EMBL" id="CAJNON010000387">
    <property type="protein sequence ID" value="CAF1235763.1"/>
    <property type="molecule type" value="Genomic_DNA"/>
</dbReference>
<feature type="domain" description="Phthiocerol/phthiodiolone dimycocerosyl transferase C-terminal" evidence="3">
    <location>
        <begin position="253"/>
        <end position="401"/>
    </location>
</feature>
<evidence type="ECO:0000256" key="2">
    <source>
        <dbReference type="ARBA" id="ARBA00023315"/>
    </source>
</evidence>
<name>A0A814YZJ8_9BILA</name>
<organism evidence="4 6">
    <name type="scientific">Adineta steineri</name>
    <dbReference type="NCBI Taxonomy" id="433720"/>
    <lineage>
        <taxon>Eukaryota</taxon>
        <taxon>Metazoa</taxon>
        <taxon>Spiralia</taxon>
        <taxon>Gnathifera</taxon>
        <taxon>Rotifera</taxon>
        <taxon>Eurotatoria</taxon>
        <taxon>Bdelloidea</taxon>
        <taxon>Adinetida</taxon>
        <taxon>Adinetidae</taxon>
        <taxon>Adineta</taxon>
    </lineage>
</organism>
<evidence type="ECO:0000256" key="1">
    <source>
        <dbReference type="ARBA" id="ARBA00022679"/>
    </source>
</evidence>
<reference evidence="4" key="1">
    <citation type="submission" date="2021-02" db="EMBL/GenBank/DDBJ databases">
        <authorList>
            <person name="Nowell W R."/>
        </authorList>
    </citation>
    <scope>NUCLEOTIDE SEQUENCE</scope>
</reference>
<dbReference type="Pfam" id="PF16911">
    <property type="entry name" value="PapA_C"/>
    <property type="match status" value="1"/>
</dbReference>
<proteinExistence type="predicted"/>
<dbReference type="Gene3D" id="3.30.559.30">
    <property type="entry name" value="Nonribosomal peptide synthetase, condensation domain"/>
    <property type="match status" value="1"/>
</dbReference>
<dbReference type="AlphaFoldDB" id="A0A814YZJ8"/>
<dbReference type="PANTHER" id="PTHR28037:SF1">
    <property type="entry name" value="ALCOHOL O-ACETYLTRANSFERASE 1-RELATED"/>
    <property type="match status" value="1"/>
</dbReference>
<keyword evidence="2" id="KW-0012">Acyltransferase</keyword>
<evidence type="ECO:0000259" key="3">
    <source>
        <dbReference type="Pfam" id="PF16911"/>
    </source>
</evidence>
<dbReference type="InterPro" id="IPR031641">
    <property type="entry name" value="PapA_C"/>
</dbReference>
<dbReference type="Proteomes" id="UP000663881">
    <property type="component" value="Unassembled WGS sequence"/>
</dbReference>
<protein>
    <recommendedName>
        <fullName evidence="3">Phthiocerol/phthiodiolone dimycocerosyl transferase C-terminal domain-containing protein</fullName>
    </recommendedName>
</protein>
<dbReference type="SUPFAM" id="SSF52777">
    <property type="entry name" value="CoA-dependent acyltransferases"/>
    <property type="match status" value="2"/>
</dbReference>
<comment type="caution">
    <text evidence="4">The sequence shown here is derived from an EMBL/GenBank/DDBJ whole genome shotgun (WGS) entry which is preliminary data.</text>
</comment>
<dbReference type="InterPro" id="IPR052058">
    <property type="entry name" value="Alcohol_O-acetyltransferase"/>
</dbReference>
<dbReference type="GO" id="GO:0016746">
    <property type="term" value="F:acyltransferase activity"/>
    <property type="evidence" value="ECO:0007669"/>
    <property type="project" value="UniProtKB-KW"/>
</dbReference>
<keyword evidence="1" id="KW-0808">Transferase</keyword>
<gene>
    <name evidence="5" type="ORF">OKA104_LOCUS19340</name>
    <name evidence="4" type="ORF">VCS650_LOCUS27504</name>
</gene>
<dbReference type="OrthoDB" id="69784at2759"/>
<dbReference type="Gene3D" id="3.30.559.10">
    <property type="entry name" value="Chloramphenicol acetyltransferase-like domain"/>
    <property type="match status" value="1"/>
</dbReference>
<accession>A0A814YZJ8</accession>
<evidence type="ECO:0000313" key="5">
    <source>
        <dbReference type="EMBL" id="CAF3815592.1"/>
    </source>
</evidence>